<evidence type="ECO:0000259" key="2">
    <source>
        <dbReference type="PROSITE" id="PS50093"/>
    </source>
</evidence>
<feature type="transmembrane region" description="Helical" evidence="1">
    <location>
        <begin position="12"/>
        <end position="37"/>
    </location>
</feature>
<keyword evidence="4" id="KW-1185">Reference proteome</keyword>
<dbReference type="SUPFAM" id="SSF49299">
    <property type="entry name" value="PKD domain"/>
    <property type="match status" value="1"/>
</dbReference>
<keyword evidence="1" id="KW-1133">Transmembrane helix</keyword>
<protein>
    <recommendedName>
        <fullName evidence="2">PKD domain-containing protein</fullName>
    </recommendedName>
</protein>
<dbReference type="EMBL" id="JWHL01000001">
    <property type="protein sequence ID" value="MBR1368015.1"/>
    <property type="molecule type" value="Genomic_DNA"/>
</dbReference>
<dbReference type="Pfam" id="PF18911">
    <property type="entry name" value="PKD_4"/>
    <property type="match status" value="1"/>
</dbReference>
<evidence type="ECO:0000313" key="3">
    <source>
        <dbReference type="EMBL" id="MBR1368015.1"/>
    </source>
</evidence>
<keyword evidence="1" id="KW-0472">Membrane</keyword>
<dbReference type="InterPro" id="IPR013783">
    <property type="entry name" value="Ig-like_fold"/>
</dbReference>
<dbReference type="FunFam" id="2.60.40.10:FF:000270">
    <property type="entry name" value="Cell surface protein"/>
    <property type="match status" value="1"/>
</dbReference>
<feature type="domain" description="PKD" evidence="2">
    <location>
        <begin position="144"/>
        <end position="205"/>
    </location>
</feature>
<dbReference type="PROSITE" id="PS50093">
    <property type="entry name" value="PKD"/>
    <property type="match status" value="1"/>
</dbReference>
<reference evidence="3" key="1">
    <citation type="submission" date="2014-12" db="EMBL/GenBank/DDBJ databases">
        <authorList>
            <person name="Huang H.-H."/>
            <person name="Chen S.-C."/>
            <person name="Lai M.-C."/>
        </authorList>
    </citation>
    <scope>NUCLEOTIDE SEQUENCE</scope>
    <source>
        <strain evidence="3">K1F9705b</strain>
    </source>
</reference>
<dbReference type="AlphaFoldDB" id="A0A8J7W814"/>
<dbReference type="InterPro" id="IPR035986">
    <property type="entry name" value="PKD_dom_sf"/>
</dbReference>
<dbReference type="Pfam" id="PF07790">
    <property type="entry name" value="Pilin_N"/>
    <property type="match status" value="1"/>
</dbReference>
<dbReference type="CDD" id="cd00146">
    <property type="entry name" value="PKD"/>
    <property type="match status" value="1"/>
</dbReference>
<gene>
    <name evidence="3" type="ORF">RJ53_00310</name>
</gene>
<dbReference type="InterPro" id="IPR022409">
    <property type="entry name" value="PKD/Chitinase_dom"/>
</dbReference>
<sequence>MQSRNSVSTTAASELVGTLILTSLIILVIGIVSVALLSQGPPAEVPALRVDIHNDSGNLTLINRGGDTLFFEKTRIFVDGVDRTANFFLEGESWREFGAGDWLVLPGLFREDVSVQIVHIGPDVPALLFTIGDIGVPPGPWDQLVAEFTSNVRNGGAPLTVHFTDLSNGSPIEWIWNFGDGSTSTEQNPAHTYLAPGTYTVSLTVKKNGVQETETKVGYIVVDDEESFVHFIINENVFVYGNVLSFAGNSVTGPGSTVVITGGLDTADTNLGASIDVSTIYIDGDVMLSDGSAGLGSQSHPGNIYVNGNLDLWTGSRNIYGDVYVAGDFRLKDARIHGNIYVDGSLELGWTPLLADDARIYYTGTITHPANYNANILAKCIHQPTVPGFDMPDQDIPPTKSAGWYTARGYITSGALTSNMKVFADSYSSTSWQPTATNVIIIARTGDITITGMGGSGVTGVFFAPNGRVTFNGAFLEGVVIARDGFYVTSGGTQVTFKNLDQYIGDPNDYPF</sequence>
<organism evidence="3 4">
    <name type="scientific">Methanocalculus chunghsingensis</name>
    <dbReference type="NCBI Taxonomy" id="156457"/>
    <lineage>
        <taxon>Archaea</taxon>
        <taxon>Methanobacteriati</taxon>
        <taxon>Methanobacteriota</taxon>
        <taxon>Stenosarchaea group</taxon>
        <taxon>Methanomicrobia</taxon>
        <taxon>Methanomicrobiales</taxon>
        <taxon>Methanocalculaceae</taxon>
        <taxon>Methanocalculus</taxon>
    </lineage>
</organism>
<proteinExistence type="predicted"/>
<dbReference type="SMART" id="SM00089">
    <property type="entry name" value="PKD"/>
    <property type="match status" value="1"/>
</dbReference>
<evidence type="ECO:0000313" key="4">
    <source>
        <dbReference type="Proteomes" id="UP000730161"/>
    </source>
</evidence>
<dbReference type="InterPro" id="IPR012859">
    <property type="entry name" value="Pilin_N_archaeal"/>
</dbReference>
<comment type="caution">
    <text evidence="3">The sequence shown here is derived from an EMBL/GenBank/DDBJ whole genome shotgun (WGS) entry which is preliminary data.</text>
</comment>
<dbReference type="InterPro" id="IPR000601">
    <property type="entry name" value="PKD_dom"/>
</dbReference>
<dbReference type="Proteomes" id="UP000730161">
    <property type="component" value="Unassembled WGS sequence"/>
</dbReference>
<keyword evidence="1" id="KW-0812">Transmembrane</keyword>
<evidence type="ECO:0000256" key="1">
    <source>
        <dbReference type="SAM" id="Phobius"/>
    </source>
</evidence>
<dbReference type="Gene3D" id="2.60.40.10">
    <property type="entry name" value="Immunoglobulins"/>
    <property type="match status" value="1"/>
</dbReference>
<name>A0A8J7W814_9EURY</name>
<accession>A0A8J7W814</accession>